<name>A0ABN1RTH6_9ACTN</name>
<keyword evidence="3" id="KW-1185">Reference proteome</keyword>
<sequence length="89" mass="9627">MKQLMFLTGAAVGYVLGSRAGRERYEQIKKTAQEVWAHPSVQSAAVSVREQASMAASNGAQKAGAVAGSAKQKVNDRLHRDREEEVLIT</sequence>
<feature type="compositionally biased region" description="Basic and acidic residues" evidence="1">
    <location>
        <begin position="73"/>
        <end position="89"/>
    </location>
</feature>
<comment type="caution">
    <text evidence="2">The sequence shown here is derived from an EMBL/GenBank/DDBJ whole genome shotgun (WGS) entry which is preliminary data.</text>
</comment>
<organism evidence="2 3">
    <name type="scientific">Actinocorallia libanotica</name>
    <dbReference type="NCBI Taxonomy" id="46162"/>
    <lineage>
        <taxon>Bacteria</taxon>
        <taxon>Bacillati</taxon>
        <taxon>Actinomycetota</taxon>
        <taxon>Actinomycetes</taxon>
        <taxon>Streptosporangiales</taxon>
        <taxon>Thermomonosporaceae</taxon>
        <taxon>Actinocorallia</taxon>
    </lineage>
</organism>
<feature type="region of interest" description="Disordered" evidence="1">
    <location>
        <begin position="59"/>
        <end position="89"/>
    </location>
</feature>
<accession>A0ABN1RTH6</accession>
<evidence type="ECO:0000256" key="1">
    <source>
        <dbReference type="SAM" id="MobiDB-lite"/>
    </source>
</evidence>
<reference evidence="2 3" key="1">
    <citation type="journal article" date="2019" name="Int. J. Syst. Evol. Microbiol.">
        <title>The Global Catalogue of Microorganisms (GCM) 10K type strain sequencing project: providing services to taxonomists for standard genome sequencing and annotation.</title>
        <authorList>
            <consortium name="The Broad Institute Genomics Platform"/>
            <consortium name="The Broad Institute Genome Sequencing Center for Infectious Disease"/>
            <person name="Wu L."/>
            <person name="Ma J."/>
        </authorList>
    </citation>
    <scope>NUCLEOTIDE SEQUENCE [LARGE SCALE GENOMIC DNA]</scope>
    <source>
        <strain evidence="2 3">JCM 10696</strain>
    </source>
</reference>
<protein>
    <recommendedName>
        <fullName evidence="4">YtxH domain-containing protein</fullName>
    </recommendedName>
</protein>
<gene>
    <name evidence="2" type="ORF">GCM10009550_59010</name>
</gene>
<evidence type="ECO:0000313" key="2">
    <source>
        <dbReference type="EMBL" id="GAA0963431.1"/>
    </source>
</evidence>
<dbReference type="EMBL" id="BAAAHH010000030">
    <property type="protein sequence ID" value="GAA0963431.1"/>
    <property type="molecule type" value="Genomic_DNA"/>
</dbReference>
<evidence type="ECO:0000313" key="3">
    <source>
        <dbReference type="Proteomes" id="UP001500665"/>
    </source>
</evidence>
<dbReference type="RefSeq" id="WP_344244285.1">
    <property type="nucleotide sequence ID" value="NZ_BAAAHH010000030.1"/>
</dbReference>
<proteinExistence type="predicted"/>
<evidence type="ECO:0008006" key="4">
    <source>
        <dbReference type="Google" id="ProtNLM"/>
    </source>
</evidence>
<dbReference type="Proteomes" id="UP001500665">
    <property type="component" value="Unassembled WGS sequence"/>
</dbReference>